<accession>A0A914W042</accession>
<proteinExistence type="predicted"/>
<organism evidence="2 3">
    <name type="scientific">Plectus sambesii</name>
    <dbReference type="NCBI Taxonomy" id="2011161"/>
    <lineage>
        <taxon>Eukaryota</taxon>
        <taxon>Metazoa</taxon>
        <taxon>Ecdysozoa</taxon>
        <taxon>Nematoda</taxon>
        <taxon>Chromadorea</taxon>
        <taxon>Plectida</taxon>
        <taxon>Plectina</taxon>
        <taxon>Plectoidea</taxon>
        <taxon>Plectidae</taxon>
        <taxon>Plectus</taxon>
    </lineage>
</organism>
<evidence type="ECO:0000256" key="1">
    <source>
        <dbReference type="SAM" id="MobiDB-lite"/>
    </source>
</evidence>
<dbReference type="Proteomes" id="UP000887566">
    <property type="component" value="Unplaced"/>
</dbReference>
<feature type="region of interest" description="Disordered" evidence="1">
    <location>
        <begin position="1"/>
        <end position="63"/>
    </location>
</feature>
<evidence type="ECO:0000313" key="3">
    <source>
        <dbReference type="WBParaSite" id="PSAMB.scaffold275size59647.g4154.t1"/>
    </source>
</evidence>
<dbReference type="GO" id="GO:0005615">
    <property type="term" value="C:extracellular space"/>
    <property type="evidence" value="ECO:0007669"/>
    <property type="project" value="TreeGrafter"/>
</dbReference>
<keyword evidence="2" id="KW-1185">Reference proteome</keyword>
<name>A0A914W042_9BILA</name>
<dbReference type="PANTHER" id="PTHR39075">
    <property type="entry name" value="FI19908P1"/>
    <property type="match status" value="1"/>
</dbReference>
<evidence type="ECO:0000313" key="2">
    <source>
        <dbReference type="Proteomes" id="UP000887566"/>
    </source>
</evidence>
<feature type="compositionally biased region" description="Basic and acidic residues" evidence="1">
    <location>
        <begin position="30"/>
        <end position="41"/>
    </location>
</feature>
<reference evidence="3" key="1">
    <citation type="submission" date="2022-11" db="UniProtKB">
        <authorList>
            <consortium name="WormBaseParasite"/>
        </authorList>
    </citation>
    <scope>IDENTIFICATION</scope>
</reference>
<protein>
    <submittedName>
        <fullName evidence="3">Uncharacterized protein</fullName>
    </submittedName>
</protein>
<dbReference type="WBParaSite" id="PSAMB.scaffold275size59647.g4154.t1">
    <property type="protein sequence ID" value="PSAMB.scaffold275size59647.g4154.t1"/>
    <property type="gene ID" value="PSAMB.scaffold275size59647.g4154"/>
</dbReference>
<dbReference type="AlphaFoldDB" id="A0A914W042"/>
<sequence length="342" mass="38005">MAESEISEVSSTGADDGVEAGGKVESFPIEAKKSAAKRPEHDDDEERNEDEKEMGQMTESAVELQQRPMISRFPRRSLGAFSTEVQGELRPRRPAVNFPLLYVAPTGTISVLLHHDVIVEVAVDKAIRVVCCDKFAAASNGRGTSSCILHHDARVFQQDTKVYSSFVGDKAAVLGSQGVLFAMKRMSEAYLVSSSTLKGTSAIPMDRLRFPDLDTDFSLQLFYVESQTGEGMMEMCGEIVRRAHYERREDGTVVVNVNGVYIRQERSGDVDVNCRPRHLRFSPSRSTVRIRTHFVDMAVQEDQKSYVKRGVKRVHVSRSGMVVSDGNCITSMDHYGRIVSST</sequence>
<dbReference type="PANTHER" id="PTHR39075:SF1">
    <property type="entry name" value="FI19908P1"/>
    <property type="match status" value="1"/>
</dbReference>